<dbReference type="Gene3D" id="3.40.390.10">
    <property type="entry name" value="Collagenase (Catalytic Domain)"/>
    <property type="match status" value="1"/>
</dbReference>
<evidence type="ECO:0000313" key="3">
    <source>
        <dbReference type="Proteomes" id="UP000664521"/>
    </source>
</evidence>
<name>A0A8H3J5U7_9LECA</name>
<feature type="chain" id="PRO_5034349270" description="Lysine-specific metallo-endopeptidase domain-containing protein" evidence="1">
    <location>
        <begin position="20"/>
        <end position="267"/>
    </location>
</feature>
<evidence type="ECO:0000313" key="2">
    <source>
        <dbReference type="EMBL" id="CAF9941229.1"/>
    </source>
</evidence>
<feature type="signal peptide" evidence="1">
    <location>
        <begin position="1"/>
        <end position="19"/>
    </location>
</feature>
<accession>A0A8H3J5U7</accession>
<evidence type="ECO:0008006" key="4">
    <source>
        <dbReference type="Google" id="ProtNLM"/>
    </source>
</evidence>
<dbReference type="AlphaFoldDB" id="A0A8H3J5U7"/>
<keyword evidence="3" id="KW-1185">Reference proteome</keyword>
<organism evidence="2 3">
    <name type="scientific">Heterodermia speciosa</name>
    <dbReference type="NCBI Taxonomy" id="116794"/>
    <lineage>
        <taxon>Eukaryota</taxon>
        <taxon>Fungi</taxon>
        <taxon>Dikarya</taxon>
        <taxon>Ascomycota</taxon>
        <taxon>Pezizomycotina</taxon>
        <taxon>Lecanoromycetes</taxon>
        <taxon>OSLEUM clade</taxon>
        <taxon>Lecanoromycetidae</taxon>
        <taxon>Caliciales</taxon>
        <taxon>Physciaceae</taxon>
        <taxon>Heterodermia</taxon>
    </lineage>
</organism>
<dbReference type="SUPFAM" id="SSF55486">
    <property type="entry name" value="Metalloproteases ('zincins'), catalytic domain"/>
    <property type="match status" value="1"/>
</dbReference>
<evidence type="ECO:0000256" key="1">
    <source>
        <dbReference type="SAM" id="SignalP"/>
    </source>
</evidence>
<proteinExistence type="predicted"/>
<keyword evidence="1" id="KW-0732">Signal</keyword>
<reference evidence="2" key="1">
    <citation type="submission" date="2021-03" db="EMBL/GenBank/DDBJ databases">
        <authorList>
            <person name="Tagirdzhanova G."/>
        </authorList>
    </citation>
    <scope>NUCLEOTIDE SEQUENCE</scope>
</reference>
<dbReference type="GO" id="GO:0008237">
    <property type="term" value="F:metallopeptidase activity"/>
    <property type="evidence" value="ECO:0007669"/>
    <property type="project" value="InterPro"/>
</dbReference>
<gene>
    <name evidence="2" type="ORF">HETSPECPRED_003026</name>
</gene>
<comment type="caution">
    <text evidence="2">The sequence shown here is derived from an EMBL/GenBank/DDBJ whole genome shotgun (WGS) entry which is preliminary data.</text>
</comment>
<dbReference type="OrthoDB" id="5357726at2759"/>
<dbReference type="EMBL" id="CAJPDS010000180">
    <property type="protein sequence ID" value="CAF9941229.1"/>
    <property type="molecule type" value="Genomic_DNA"/>
</dbReference>
<dbReference type="InterPro" id="IPR024079">
    <property type="entry name" value="MetalloPept_cat_dom_sf"/>
</dbReference>
<sequence>MYLAGVALSSTLFSASVLSAAVPPHDSKITTVHRLAKRANPTIGDGINKDDPNRGGKLFSPTGTSGALYEAFELIDYATKSRDNVVFAKYFNTGDKDVVMGVLDGLLGGAITGAPELSQITVIAGEDKSENPAPAALEGFADPDPNLILTEGAWVYPNRDDTTIGCEEWEKTGGMTQDMYLLASILVHEYTHWDWFLKEILELEGGIIDQPNGYGWERARALDKSLAKYNADSYGWYVTENFWAIICHKNGGYDAPPDDDDGDDGDL</sequence>
<protein>
    <recommendedName>
        <fullName evidence="4">Lysine-specific metallo-endopeptidase domain-containing protein</fullName>
    </recommendedName>
</protein>
<dbReference type="Proteomes" id="UP000664521">
    <property type="component" value="Unassembled WGS sequence"/>
</dbReference>